<dbReference type="PANTHER" id="PTHR24178:SF41">
    <property type="entry name" value="ANKYRIN-2 ISOFORM X1"/>
    <property type="match status" value="1"/>
</dbReference>
<dbReference type="InterPro" id="IPR002110">
    <property type="entry name" value="Ankyrin_rpt"/>
</dbReference>
<protein>
    <submittedName>
        <fullName evidence="5">Ankyrin repeat-containing domain protein</fullName>
    </submittedName>
</protein>
<keyword evidence="1" id="KW-0677">Repeat</keyword>
<feature type="repeat" description="ANK" evidence="3">
    <location>
        <begin position="573"/>
        <end position="594"/>
    </location>
</feature>
<proteinExistence type="predicted"/>
<dbReference type="SMART" id="SM00248">
    <property type="entry name" value="ANK"/>
    <property type="match status" value="12"/>
</dbReference>
<accession>A0AAD4BBS0</accession>
<dbReference type="PANTHER" id="PTHR24178">
    <property type="entry name" value="MOLTING PROTEIN MLT-4"/>
    <property type="match status" value="1"/>
</dbReference>
<evidence type="ECO:0000313" key="5">
    <source>
        <dbReference type="EMBL" id="KAF8415982.1"/>
    </source>
</evidence>
<feature type="region of interest" description="Disordered" evidence="4">
    <location>
        <begin position="259"/>
        <end position="280"/>
    </location>
</feature>
<evidence type="ECO:0000256" key="1">
    <source>
        <dbReference type="ARBA" id="ARBA00022737"/>
    </source>
</evidence>
<keyword evidence="2 3" id="KW-0040">ANK repeat</keyword>
<evidence type="ECO:0000256" key="3">
    <source>
        <dbReference type="PROSITE-ProRule" id="PRU00023"/>
    </source>
</evidence>
<dbReference type="AlphaFoldDB" id="A0AAD4BBS0"/>
<sequence length="1035" mass="114425">MWLVTALRPMRLHELLEGVTIDPIRRVLDPGFILIQGLDFLEVSRSLVVHNKETDIVALSHMSVKEYLVGDLVQAKLPRYHIVLEDAHEHLARLCMAYISFCLEEMKECRDRSSNTTREQDLMLTTSYASRPLLKYVLSYGFSHLSHLEFGNAGILEDMETLQVVICRRTWEWDHLRKLVPSTPPAIPWPGSEHDSMMYNLVAFASDALFDTYLGRPTLTPREGTNPLVYATHFGKTVHAEALILRGANVNHWGLVVDEPGADDEDEDDMDVDGSDGDDMDTDTSITDYSDARAVPIQVAVDHWHAEMLDLLLAHGSIIPDRLLTRVLSVQPHRFPLYIIRRLLQTAEFITWAATPWDNRRLLEAVFDDEDSYEQINGGDELELVIKGLVQAGCAEALLLVAVEKGCIPVIGTLLSIKPSSSPDTLHAIVDAFANNGDTPLHIAMRLSNENQCLIITKLLVEAGCNPSAFNANDKPPLYTAVVRGFLSVVKYLLSQDVSLPPRILVAAFQTSVVKRVEMIRLLISKGANIHVLSPDGDTLLHIAMRSPDRSVCLEIVEILMDVGCNPSTINARSETPLHIAAKQGYHETLNYLILFRSSSEISSLLEDDSALQSATWRSLIGNSNGIHFSPEKEAGVRQAVRRFLDEQDECLECAKIFVGAAGDLFARSPGCAMLFDIAVRRGFIQVVEYLKSQAVPFPTAILFTALRYQMWMIPSFLGVDLHVRDGNGDSPLHVAMLLAEEAQCLKATQILIEAGCDPVALNPRGKTPFHLAVTRGFASLVEYLLSQDVPLPSNILFSAIASQYFHWRNSDSDNRIPIISLLVCKGANVHVQDSRKNTLLHHAMRIESESDCVEVTKLFIEAGCSASAPNADCELPIELAVTRAFPSVVEYLLSRHAPFPPNILFTAQECRDTPDSVVLQMVSLFVKQGANVCGISANGDTVLHAALSRKMFRSPWDEVCLLDIADVLVRAGCDTQAHDAIGGTPLELATAMGYHSVAKYLGHISPLRKRLLQSPLAGGLRRVLSSVFPSSRNT</sequence>
<comment type="caution">
    <text evidence="5">The sequence shown here is derived from an EMBL/GenBank/DDBJ whole genome shotgun (WGS) entry which is preliminary data.</text>
</comment>
<evidence type="ECO:0000256" key="2">
    <source>
        <dbReference type="ARBA" id="ARBA00023043"/>
    </source>
</evidence>
<dbReference type="SUPFAM" id="SSF48403">
    <property type="entry name" value="Ankyrin repeat"/>
    <property type="match status" value="2"/>
</dbReference>
<feature type="repeat" description="ANK" evidence="3">
    <location>
        <begin position="728"/>
        <end position="764"/>
    </location>
</feature>
<gene>
    <name evidence="5" type="ORF">L210DRAFT_3583848</name>
</gene>
<feature type="repeat" description="ANK" evidence="3">
    <location>
        <begin position="765"/>
        <end position="787"/>
    </location>
</feature>
<evidence type="ECO:0000313" key="6">
    <source>
        <dbReference type="Proteomes" id="UP001194468"/>
    </source>
</evidence>
<reference evidence="5" key="2">
    <citation type="journal article" date="2020" name="Nat. Commun.">
        <title>Large-scale genome sequencing of mycorrhizal fungi provides insights into the early evolution of symbiotic traits.</title>
        <authorList>
            <person name="Miyauchi S."/>
            <person name="Kiss E."/>
            <person name="Kuo A."/>
            <person name="Drula E."/>
            <person name="Kohler A."/>
            <person name="Sanchez-Garcia M."/>
            <person name="Morin E."/>
            <person name="Andreopoulos B."/>
            <person name="Barry K.W."/>
            <person name="Bonito G."/>
            <person name="Buee M."/>
            <person name="Carver A."/>
            <person name="Chen C."/>
            <person name="Cichocki N."/>
            <person name="Clum A."/>
            <person name="Culley D."/>
            <person name="Crous P.W."/>
            <person name="Fauchery L."/>
            <person name="Girlanda M."/>
            <person name="Hayes R.D."/>
            <person name="Keri Z."/>
            <person name="LaButti K."/>
            <person name="Lipzen A."/>
            <person name="Lombard V."/>
            <person name="Magnuson J."/>
            <person name="Maillard F."/>
            <person name="Murat C."/>
            <person name="Nolan M."/>
            <person name="Ohm R.A."/>
            <person name="Pangilinan J."/>
            <person name="Pereira M.F."/>
            <person name="Perotto S."/>
            <person name="Peter M."/>
            <person name="Pfister S."/>
            <person name="Riley R."/>
            <person name="Sitrit Y."/>
            <person name="Stielow J.B."/>
            <person name="Szollosi G."/>
            <person name="Zifcakova L."/>
            <person name="Stursova M."/>
            <person name="Spatafora J.W."/>
            <person name="Tedersoo L."/>
            <person name="Vaario L.M."/>
            <person name="Yamada A."/>
            <person name="Yan M."/>
            <person name="Wang P."/>
            <person name="Xu J."/>
            <person name="Bruns T."/>
            <person name="Baldrian P."/>
            <person name="Vilgalys R."/>
            <person name="Dunand C."/>
            <person name="Henrissat B."/>
            <person name="Grigoriev I.V."/>
            <person name="Hibbett D."/>
            <person name="Nagy L.G."/>
            <person name="Martin F.M."/>
        </authorList>
    </citation>
    <scope>NUCLEOTIDE SEQUENCE</scope>
    <source>
        <strain evidence="5">BED1</strain>
    </source>
</reference>
<name>A0AAD4BBS0_BOLED</name>
<reference evidence="5" key="1">
    <citation type="submission" date="2019-10" db="EMBL/GenBank/DDBJ databases">
        <authorList>
            <consortium name="DOE Joint Genome Institute"/>
            <person name="Kuo A."/>
            <person name="Miyauchi S."/>
            <person name="Kiss E."/>
            <person name="Drula E."/>
            <person name="Kohler A."/>
            <person name="Sanchez-Garcia M."/>
            <person name="Andreopoulos B."/>
            <person name="Barry K.W."/>
            <person name="Bonito G."/>
            <person name="Buee M."/>
            <person name="Carver A."/>
            <person name="Chen C."/>
            <person name="Cichocki N."/>
            <person name="Clum A."/>
            <person name="Culley D."/>
            <person name="Crous P.W."/>
            <person name="Fauchery L."/>
            <person name="Girlanda M."/>
            <person name="Hayes R."/>
            <person name="Keri Z."/>
            <person name="LaButti K."/>
            <person name="Lipzen A."/>
            <person name="Lombard V."/>
            <person name="Magnuson J."/>
            <person name="Maillard F."/>
            <person name="Morin E."/>
            <person name="Murat C."/>
            <person name="Nolan M."/>
            <person name="Ohm R."/>
            <person name="Pangilinan J."/>
            <person name="Pereira M."/>
            <person name="Perotto S."/>
            <person name="Peter M."/>
            <person name="Riley R."/>
            <person name="Sitrit Y."/>
            <person name="Stielow B."/>
            <person name="Szollosi G."/>
            <person name="Zifcakova L."/>
            <person name="Stursova M."/>
            <person name="Spatafora J.W."/>
            <person name="Tedersoo L."/>
            <person name="Vaario L.-M."/>
            <person name="Yamada A."/>
            <person name="Yan M."/>
            <person name="Wang P."/>
            <person name="Xu J."/>
            <person name="Bruns T."/>
            <person name="Baldrian P."/>
            <person name="Vilgalys R."/>
            <person name="Henrissat B."/>
            <person name="Grigoriev I.V."/>
            <person name="Hibbett D."/>
            <person name="Nagy L.G."/>
            <person name="Martin F.M."/>
        </authorList>
    </citation>
    <scope>NUCLEOTIDE SEQUENCE</scope>
    <source>
        <strain evidence="5">BED1</strain>
    </source>
</reference>
<feature type="repeat" description="ANK" evidence="3">
    <location>
        <begin position="436"/>
        <end position="472"/>
    </location>
</feature>
<feature type="repeat" description="ANK" evidence="3">
    <location>
        <begin position="536"/>
        <end position="572"/>
    </location>
</feature>
<dbReference type="Gene3D" id="1.25.40.20">
    <property type="entry name" value="Ankyrin repeat-containing domain"/>
    <property type="match status" value="5"/>
</dbReference>
<dbReference type="InterPro" id="IPR036770">
    <property type="entry name" value="Ankyrin_rpt-contain_sf"/>
</dbReference>
<feature type="compositionally biased region" description="Acidic residues" evidence="4">
    <location>
        <begin position="260"/>
        <end position="280"/>
    </location>
</feature>
<dbReference type="Pfam" id="PF12796">
    <property type="entry name" value="Ank_2"/>
    <property type="match status" value="3"/>
</dbReference>
<dbReference type="PROSITE" id="PS50088">
    <property type="entry name" value="ANK_REPEAT"/>
    <property type="match status" value="5"/>
</dbReference>
<dbReference type="PROSITE" id="PS50297">
    <property type="entry name" value="ANK_REP_REGION"/>
    <property type="match status" value="3"/>
</dbReference>
<organism evidence="5 6">
    <name type="scientific">Boletus edulis BED1</name>
    <dbReference type="NCBI Taxonomy" id="1328754"/>
    <lineage>
        <taxon>Eukaryota</taxon>
        <taxon>Fungi</taxon>
        <taxon>Dikarya</taxon>
        <taxon>Basidiomycota</taxon>
        <taxon>Agaricomycotina</taxon>
        <taxon>Agaricomycetes</taxon>
        <taxon>Agaricomycetidae</taxon>
        <taxon>Boletales</taxon>
        <taxon>Boletineae</taxon>
        <taxon>Boletaceae</taxon>
        <taxon>Boletoideae</taxon>
        <taxon>Boletus</taxon>
    </lineage>
</organism>
<keyword evidence="6" id="KW-1185">Reference proteome</keyword>
<dbReference type="EMBL" id="WHUW01000279">
    <property type="protein sequence ID" value="KAF8415982.1"/>
    <property type="molecule type" value="Genomic_DNA"/>
</dbReference>
<evidence type="ECO:0000256" key="4">
    <source>
        <dbReference type="SAM" id="MobiDB-lite"/>
    </source>
</evidence>
<dbReference type="Proteomes" id="UP001194468">
    <property type="component" value="Unassembled WGS sequence"/>
</dbReference>